<keyword evidence="4" id="KW-0804">Transcription</keyword>
<dbReference type="AlphaFoldDB" id="A0A9X1RMN6"/>
<dbReference type="PROSITE" id="PS50931">
    <property type="entry name" value="HTH_LYSR"/>
    <property type="match status" value="1"/>
</dbReference>
<keyword evidence="7" id="KW-1185">Reference proteome</keyword>
<dbReference type="InterPro" id="IPR036388">
    <property type="entry name" value="WH-like_DNA-bd_sf"/>
</dbReference>
<dbReference type="InterPro" id="IPR058163">
    <property type="entry name" value="LysR-type_TF_proteobact-type"/>
</dbReference>
<evidence type="ECO:0000256" key="2">
    <source>
        <dbReference type="ARBA" id="ARBA00023015"/>
    </source>
</evidence>
<evidence type="ECO:0000313" key="7">
    <source>
        <dbReference type="Proteomes" id="UP001139308"/>
    </source>
</evidence>
<dbReference type="FunFam" id="1.10.10.10:FF:000001">
    <property type="entry name" value="LysR family transcriptional regulator"/>
    <property type="match status" value="1"/>
</dbReference>
<dbReference type="CDD" id="cd08422">
    <property type="entry name" value="PBP2_CrgA_like"/>
    <property type="match status" value="1"/>
</dbReference>
<dbReference type="InterPro" id="IPR036390">
    <property type="entry name" value="WH_DNA-bd_sf"/>
</dbReference>
<gene>
    <name evidence="6" type="ORF">L5014_08095</name>
</gene>
<evidence type="ECO:0000313" key="6">
    <source>
        <dbReference type="EMBL" id="MCG5073325.1"/>
    </source>
</evidence>
<name>A0A9X1RMN6_9BURK</name>
<organism evidence="6 7">
    <name type="scientific">Paraburkholderia tagetis</name>
    <dbReference type="NCBI Taxonomy" id="2913261"/>
    <lineage>
        <taxon>Bacteria</taxon>
        <taxon>Pseudomonadati</taxon>
        <taxon>Pseudomonadota</taxon>
        <taxon>Betaproteobacteria</taxon>
        <taxon>Burkholderiales</taxon>
        <taxon>Burkholderiaceae</taxon>
        <taxon>Paraburkholderia</taxon>
    </lineage>
</organism>
<dbReference type="GO" id="GO:0003700">
    <property type="term" value="F:DNA-binding transcription factor activity"/>
    <property type="evidence" value="ECO:0007669"/>
    <property type="project" value="InterPro"/>
</dbReference>
<keyword evidence="3" id="KW-0238">DNA-binding</keyword>
<dbReference type="InterPro" id="IPR000847">
    <property type="entry name" value="LysR_HTH_N"/>
</dbReference>
<evidence type="ECO:0000256" key="3">
    <source>
        <dbReference type="ARBA" id="ARBA00023125"/>
    </source>
</evidence>
<evidence type="ECO:0000256" key="1">
    <source>
        <dbReference type="ARBA" id="ARBA00009437"/>
    </source>
</evidence>
<dbReference type="EMBL" id="JAKLJA010000004">
    <property type="protein sequence ID" value="MCG5073325.1"/>
    <property type="molecule type" value="Genomic_DNA"/>
</dbReference>
<dbReference type="PANTHER" id="PTHR30537:SF5">
    <property type="entry name" value="HTH-TYPE TRANSCRIPTIONAL ACTIVATOR TTDR-RELATED"/>
    <property type="match status" value="1"/>
</dbReference>
<dbReference type="Gene3D" id="3.40.190.290">
    <property type="match status" value="1"/>
</dbReference>
<dbReference type="SUPFAM" id="SSF53850">
    <property type="entry name" value="Periplasmic binding protein-like II"/>
    <property type="match status" value="1"/>
</dbReference>
<comment type="caution">
    <text evidence="6">The sequence shown here is derived from an EMBL/GenBank/DDBJ whole genome shotgun (WGS) entry which is preliminary data.</text>
</comment>
<sequence>MDRLRAMELFLSISRNKNFSETARQFGTAAASVSRMILDLEHDLKVKLFTRTTRSVTLTEAGIEYAKHVEGILRSIDDAQRSVTSITSTPSGTLRVHSRVMFGLGVLPTLIAEFSKLYPEIQIELTLSEARADFTRDQIDIDFRIAPPIESGIKRRILFRSDRYLVASPGYFIGRSSVASPEQLKAHQCVAYFMPGTSYSWRFRKDDVENEVQFHPRHVSNNGIALLEFARMGEGIVLLDDYTVHKDLISGRLIRLLPEYQVTNSSFEDGMYATIVDSPAIPAKIRLFLDFVASRISGSELRFSAYESSEVKMSR</sequence>
<dbReference type="Pfam" id="PF03466">
    <property type="entry name" value="LysR_substrate"/>
    <property type="match status" value="1"/>
</dbReference>
<comment type="similarity">
    <text evidence="1">Belongs to the LysR transcriptional regulatory family.</text>
</comment>
<dbReference type="SUPFAM" id="SSF46785">
    <property type="entry name" value="Winged helix' DNA-binding domain"/>
    <property type="match status" value="1"/>
</dbReference>
<dbReference type="GO" id="GO:0006351">
    <property type="term" value="P:DNA-templated transcription"/>
    <property type="evidence" value="ECO:0007669"/>
    <property type="project" value="TreeGrafter"/>
</dbReference>
<feature type="domain" description="HTH lysR-type" evidence="5">
    <location>
        <begin position="1"/>
        <end position="59"/>
    </location>
</feature>
<dbReference type="Gene3D" id="1.10.10.10">
    <property type="entry name" value="Winged helix-like DNA-binding domain superfamily/Winged helix DNA-binding domain"/>
    <property type="match status" value="1"/>
</dbReference>
<dbReference type="Pfam" id="PF00126">
    <property type="entry name" value="HTH_1"/>
    <property type="match status" value="1"/>
</dbReference>
<protein>
    <submittedName>
        <fullName evidence="6">LysR family transcriptional regulator</fullName>
    </submittedName>
</protein>
<accession>A0A9X1RMN6</accession>
<dbReference type="Proteomes" id="UP001139308">
    <property type="component" value="Unassembled WGS sequence"/>
</dbReference>
<evidence type="ECO:0000259" key="5">
    <source>
        <dbReference type="PROSITE" id="PS50931"/>
    </source>
</evidence>
<dbReference type="PANTHER" id="PTHR30537">
    <property type="entry name" value="HTH-TYPE TRANSCRIPTIONAL REGULATOR"/>
    <property type="match status" value="1"/>
</dbReference>
<dbReference type="GO" id="GO:0043565">
    <property type="term" value="F:sequence-specific DNA binding"/>
    <property type="evidence" value="ECO:0007669"/>
    <property type="project" value="TreeGrafter"/>
</dbReference>
<reference evidence="6" key="1">
    <citation type="submission" date="2022-01" db="EMBL/GenBank/DDBJ databases">
        <title>Genome sequence and assembly of Parabukholderia sp. RG36.</title>
        <authorList>
            <person name="Chhetri G."/>
        </authorList>
    </citation>
    <scope>NUCLEOTIDE SEQUENCE</scope>
    <source>
        <strain evidence="6">RG36</strain>
    </source>
</reference>
<dbReference type="InterPro" id="IPR005119">
    <property type="entry name" value="LysR_subst-bd"/>
</dbReference>
<proteinExistence type="inferred from homology"/>
<dbReference type="RefSeq" id="WP_238463063.1">
    <property type="nucleotide sequence ID" value="NZ_JAKLJA010000004.1"/>
</dbReference>
<evidence type="ECO:0000256" key="4">
    <source>
        <dbReference type="ARBA" id="ARBA00023163"/>
    </source>
</evidence>
<keyword evidence="2" id="KW-0805">Transcription regulation</keyword>